<gene>
    <name evidence="1" type="ORF">MRB53_016235</name>
</gene>
<keyword evidence="2" id="KW-1185">Reference proteome</keyword>
<reference evidence="1 2" key="1">
    <citation type="journal article" date="2022" name="Hortic Res">
        <title>A haplotype resolved chromosomal level avocado genome allows analysis of novel avocado genes.</title>
        <authorList>
            <person name="Nath O."/>
            <person name="Fletcher S.J."/>
            <person name="Hayward A."/>
            <person name="Shaw L.M."/>
            <person name="Masouleh A.K."/>
            <person name="Furtado A."/>
            <person name="Henry R.J."/>
            <person name="Mitter N."/>
        </authorList>
    </citation>
    <scope>NUCLEOTIDE SEQUENCE [LARGE SCALE GENOMIC DNA]</scope>
    <source>
        <strain evidence="2">cv. Hass</strain>
    </source>
</reference>
<proteinExistence type="predicted"/>
<evidence type="ECO:0000313" key="1">
    <source>
        <dbReference type="EMBL" id="KAJ8639541.1"/>
    </source>
</evidence>
<accession>A0ACC2M1Q3</accession>
<sequence length="561" mass="62241">MGESACLMQNSFSHASGAAHEDREANPVPVLTGSISFGRFMSETLDWGKWSSFSHNKYLEEVEKHSAPGSVAQKKAYFEAHYKRIAAKKAAALLEQANDAGFPDSEENHSAENGNLPGSGISEDVSNQFQTVEVRDGSVESNSNATFDKQDDVVLPATEMNSFVESSKADSVERMDGLEAEKVEAVDPVMEAKVLTVSPQQMESSQQLGDVENQNRMTEIEHDRVRQKEKSPLMDNSAATKKKSISASKSAVPSRSNKLPLPKPATPVRPSKENNAIPNSKKPMRELEKKRSTPKALHMSINFAPHQAGEFTPKTIKRSSPTHEKSGGSRFASSSSRKSQNSLNALKMPTPESTNRALKLPPITPQLENRRTKTPLEHTTPGSRKVDMKWQTLSMDRSKASSVSGTNARSPIVSSPFSFRSDERAAKRKEYFSKLEEKFNTNETQKGQLQAQSKDRAEFELKKLRQSLSFKAKPMPDFYHETEPPKNLKKIPLTRPRSPRLGRRPSTSRAKDAGSLPPLRPSVKNDTSKNLAEEKKRAPKSFFTSSQTKNTHENSSPNIQH</sequence>
<organism evidence="1 2">
    <name type="scientific">Persea americana</name>
    <name type="common">Avocado</name>
    <dbReference type="NCBI Taxonomy" id="3435"/>
    <lineage>
        <taxon>Eukaryota</taxon>
        <taxon>Viridiplantae</taxon>
        <taxon>Streptophyta</taxon>
        <taxon>Embryophyta</taxon>
        <taxon>Tracheophyta</taxon>
        <taxon>Spermatophyta</taxon>
        <taxon>Magnoliopsida</taxon>
        <taxon>Magnoliidae</taxon>
        <taxon>Laurales</taxon>
        <taxon>Lauraceae</taxon>
        <taxon>Persea</taxon>
    </lineage>
</organism>
<protein>
    <submittedName>
        <fullName evidence="1">Uncharacterized protein</fullName>
    </submittedName>
</protein>
<comment type="caution">
    <text evidence="1">The sequence shown here is derived from an EMBL/GenBank/DDBJ whole genome shotgun (WGS) entry which is preliminary data.</text>
</comment>
<evidence type="ECO:0000313" key="2">
    <source>
        <dbReference type="Proteomes" id="UP001234297"/>
    </source>
</evidence>
<dbReference type="EMBL" id="CM056813">
    <property type="protein sequence ID" value="KAJ8639541.1"/>
    <property type="molecule type" value="Genomic_DNA"/>
</dbReference>
<dbReference type="Proteomes" id="UP001234297">
    <property type="component" value="Chromosome 5"/>
</dbReference>
<name>A0ACC2M1Q3_PERAE</name>